<dbReference type="InterPro" id="IPR035566">
    <property type="entry name" value="Ribosomal_protein_bL20_C"/>
</dbReference>
<dbReference type="HAMAP" id="MF_00382">
    <property type="entry name" value="Ribosomal_bL20"/>
    <property type="match status" value="1"/>
</dbReference>
<dbReference type="EMBL" id="PETL01000255">
    <property type="protein sequence ID" value="PIV63819.1"/>
    <property type="molecule type" value="Genomic_DNA"/>
</dbReference>
<dbReference type="SUPFAM" id="SSF74731">
    <property type="entry name" value="Ribosomal protein L20"/>
    <property type="match status" value="1"/>
</dbReference>
<name>A0A2M7E7W7_9BACT</name>
<dbReference type="PANTHER" id="PTHR10986">
    <property type="entry name" value="39S RIBOSOMAL PROTEIN L20"/>
    <property type="match status" value="1"/>
</dbReference>
<evidence type="ECO:0000256" key="1">
    <source>
        <dbReference type="ARBA" id="ARBA00007698"/>
    </source>
</evidence>
<dbReference type="GO" id="GO:0000027">
    <property type="term" value="P:ribosomal large subunit assembly"/>
    <property type="evidence" value="ECO:0007669"/>
    <property type="project" value="UniProtKB-UniRule"/>
</dbReference>
<dbReference type="Proteomes" id="UP000228886">
    <property type="component" value="Unassembled WGS sequence"/>
</dbReference>
<keyword evidence="5 6" id="KW-0699">rRNA-binding</keyword>
<dbReference type="AlphaFoldDB" id="A0A2M7E7W7"/>
<keyword evidence="5 6" id="KW-0694">RNA-binding</keyword>
<keyword evidence="3 5" id="KW-0687">Ribonucleoprotein</keyword>
<gene>
    <name evidence="5" type="primary">rplT</name>
    <name evidence="7" type="ORF">COS11_05360</name>
</gene>
<dbReference type="Pfam" id="PF00453">
    <property type="entry name" value="Ribosomal_L20"/>
    <property type="match status" value="1"/>
</dbReference>
<sequence>MVKVKNVPAARRRRKKVLKRTKGFRQGRSKLYKHAQQFAERANLYAWVSRRLKRRNFRRLWITRISAATKKNGISYSKFILGLKKANLSLNRKMLANLAVTDEPAFQKLTDIAKENLNLS</sequence>
<evidence type="ECO:0000256" key="5">
    <source>
        <dbReference type="HAMAP-Rule" id="MF_00382"/>
    </source>
</evidence>
<keyword evidence="2 5" id="KW-0689">Ribosomal protein</keyword>
<evidence type="ECO:0000256" key="2">
    <source>
        <dbReference type="ARBA" id="ARBA00022980"/>
    </source>
</evidence>
<dbReference type="GO" id="GO:0019843">
    <property type="term" value="F:rRNA binding"/>
    <property type="evidence" value="ECO:0007669"/>
    <property type="project" value="UniProtKB-UniRule"/>
</dbReference>
<dbReference type="CDD" id="cd07026">
    <property type="entry name" value="Ribosomal_L20"/>
    <property type="match status" value="1"/>
</dbReference>
<comment type="function">
    <text evidence="5 6">Binds directly to 23S ribosomal RNA and is necessary for the in vitro assembly process of the 50S ribosomal subunit. It is not involved in the protein synthesizing functions of that subunit.</text>
</comment>
<evidence type="ECO:0000256" key="6">
    <source>
        <dbReference type="RuleBase" id="RU000560"/>
    </source>
</evidence>
<dbReference type="GO" id="GO:0006412">
    <property type="term" value="P:translation"/>
    <property type="evidence" value="ECO:0007669"/>
    <property type="project" value="InterPro"/>
</dbReference>
<accession>A0A2M7E7W7</accession>
<dbReference type="NCBIfam" id="TIGR01032">
    <property type="entry name" value="rplT_bact"/>
    <property type="match status" value="1"/>
</dbReference>
<dbReference type="Gene3D" id="1.10.1900.20">
    <property type="entry name" value="Ribosomal protein L20"/>
    <property type="match status" value="1"/>
</dbReference>
<evidence type="ECO:0000256" key="3">
    <source>
        <dbReference type="ARBA" id="ARBA00023274"/>
    </source>
</evidence>
<organism evidence="7 8">
    <name type="scientific">bacterium (Candidatus Ratteibacteria) CG01_land_8_20_14_3_00_40_19</name>
    <dbReference type="NCBI Taxonomy" id="2014290"/>
    <lineage>
        <taxon>Bacteria</taxon>
        <taxon>Candidatus Ratteibacteria</taxon>
    </lineage>
</organism>
<dbReference type="Gene3D" id="6.10.160.10">
    <property type="match status" value="1"/>
</dbReference>
<comment type="caution">
    <text evidence="7">The sequence shown here is derived from an EMBL/GenBank/DDBJ whole genome shotgun (WGS) entry which is preliminary data.</text>
</comment>
<evidence type="ECO:0000313" key="8">
    <source>
        <dbReference type="Proteomes" id="UP000228886"/>
    </source>
</evidence>
<dbReference type="GO" id="GO:1990904">
    <property type="term" value="C:ribonucleoprotein complex"/>
    <property type="evidence" value="ECO:0007669"/>
    <property type="project" value="UniProtKB-KW"/>
</dbReference>
<dbReference type="PRINTS" id="PR00062">
    <property type="entry name" value="RIBOSOMALL20"/>
</dbReference>
<dbReference type="InterPro" id="IPR005813">
    <property type="entry name" value="Ribosomal_bL20"/>
</dbReference>
<evidence type="ECO:0000313" key="7">
    <source>
        <dbReference type="EMBL" id="PIV63819.1"/>
    </source>
</evidence>
<dbReference type="GO" id="GO:0005840">
    <property type="term" value="C:ribosome"/>
    <property type="evidence" value="ECO:0007669"/>
    <property type="project" value="UniProtKB-KW"/>
</dbReference>
<proteinExistence type="inferred from homology"/>
<comment type="similarity">
    <text evidence="1 5 6">Belongs to the bacterial ribosomal protein bL20 family.</text>
</comment>
<reference evidence="8" key="1">
    <citation type="submission" date="2017-09" db="EMBL/GenBank/DDBJ databases">
        <title>Depth-based differentiation of microbial function through sediment-hosted aquifers and enrichment of novel symbionts in the deep terrestrial subsurface.</title>
        <authorList>
            <person name="Probst A.J."/>
            <person name="Ladd B."/>
            <person name="Jarett J.K."/>
            <person name="Geller-Mcgrath D.E."/>
            <person name="Sieber C.M.K."/>
            <person name="Emerson J.B."/>
            <person name="Anantharaman K."/>
            <person name="Thomas B.C."/>
            <person name="Malmstrom R."/>
            <person name="Stieglmeier M."/>
            <person name="Klingl A."/>
            <person name="Woyke T."/>
            <person name="Ryan C.M."/>
            <person name="Banfield J.F."/>
        </authorList>
    </citation>
    <scope>NUCLEOTIDE SEQUENCE [LARGE SCALE GENOMIC DNA]</scope>
</reference>
<evidence type="ECO:0000256" key="4">
    <source>
        <dbReference type="ARBA" id="ARBA00035172"/>
    </source>
</evidence>
<protein>
    <recommendedName>
        <fullName evidence="4 5">Large ribosomal subunit protein bL20</fullName>
    </recommendedName>
</protein>
<dbReference type="FunFam" id="1.10.1900.20:FF:000001">
    <property type="entry name" value="50S ribosomal protein L20"/>
    <property type="match status" value="1"/>
</dbReference>
<dbReference type="GO" id="GO:0003735">
    <property type="term" value="F:structural constituent of ribosome"/>
    <property type="evidence" value="ECO:0007669"/>
    <property type="project" value="InterPro"/>
</dbReference>